<feature type="chain" id="PRO_5037117988" evidence="3">
    <location>
        <begin position="20"/>
        <end position="276"/>
    </location>
</feature>
<keyword evidence="2" id="KW-0472">Membrane</keyword>
<name>A0A939K827_9BACT</name>
<comment type="caution">
    <text evidence="4">The sequence shown here is derived from an EMBL/GenBank/DDBJ whole genome shotgun (WGS) entry which is preliminary data.</text>
</comment>
<evidence type="ECO:0000313" key="4">
    <source>
        <dbReference type="EMBL" id="MBO0939280.1"/>
    </source>
</evidence>
<keyword evidence="3" id="KW-0732">Signal</keyword>
<feature type="transmembrane region" description="Helical" evidence="2">
    <location>
        <begin position="215"/>
        <end position="236"/>
    </location>
</feature>
<accession>A0A939K827</accession>
<proteinExistence type="predicted"/>
<protein>
    <submittedName>
        <fullName evidence="4">Uncharacterized protein</fullName>
    </submittedName>
</protein>
<keyword evidence="5" id="KW-1185">Reference proteome</keyword>
<evidence type="ECO:0000256" key="1">
    <source>
        <dbReference type="SAM" id="MobiDB-lite"/>
    </source>
</evidence>
<keyword evidence="2" id="KW-0812">Transmembrane</keyword>
<dbReference type="RefSeq" id="WP_207366808.1">
    <property type="nucleotide sequence ID" value="NZ_JAFMYV010000013.1"/>
</dbReference>
<evidence type="ECO:0000313" key="5">
    <source>
        <dbReference type="Proteomes" id="UP000664034"/>
    </source>
</evidence>
<evidence type="ECO:0000256" key="2">
    <source>
        <dbReference type="SAM" id="Phobius"/>
    </source>
</evidence>
<organism evidence="4 5">
    <name type="scientific">Fibrella rubiginis</name>
    <dbReference type="NCBI Taxonomy" id="2817060"/>
    <lineage>
        <taxon>Bacteria</taxon>
        <taxon>Pseudomonadati</taxon>
        <taxon>Bacteroidota</taxon>
        <taxon>Cytophagia</taxon>
        <taxon>Cytophagales</taxon>
        <taxon>Spirosomataceae</taxon>
        <taxon>Fibrella</taxon>
    </lineage>
</organism>
<gene>
    <name evidence="4" type="ORF">J2I47_22190</name>
</gene>
<dbReference type="Proteomes" id="UP000664034">
    <property type="component" value="Unassembled WGS sequence"/>
</dbReference>
<reference evidence="4" key="1">
    <citation type="submission" date="2021-03" db="EMBL/GenBank/DDBJ databases">
        <title>Fibrella sp. HMF5335 genome sequencing and assembly.</title>
        <authorList>
            <person name="Kang H."/>
            <person name="Kim H."/>
            <person name="Bae S."/>
            <person name="Joh K."/>
        </authorList>
    </citation>
    <scope>NUCLEOTIDE SEQUENCE</scope>
    <source>
        <strain evidence="4">HMF5335</strain>
    </source>
</reference>
<keyword evidence="2" id="KW-1133">Transmembrane helix</keyword>
<dbReference type="EMBL" id="JAFMYV010000013">
    <property type="protein sequence ID" value="MBO0939280.1"/>
    <property type="molecule type" value="Genomic_DNA"/>
</dbReference>
<evidence type="ECO:0000256" key="3">
    <source>
        <dbReference type="SAM" id="SignalP"/>
    </source>
</evidence>
<dbReference type="AlphaFoldDB" id="A0A939K827"/>
<feature type="region of interest" description="Disordered" evidence="1">
    <location>
        <begin position="186"/>
        <end position="211"/>
    </location>
</feature>
<feature type="signal peptide" evidence="3">
    <location>
        <begin position="1"/>
        <end position="19"/>
    </location>
</feature>
<feature type="compositionally biased region" description="Polar residues" evidence="1">
    <location>
        <begin position="199"/>
        <end position="208"/>
    </location>
</feature>
<sequence>MRVLTTLVATFLTATFVYAQDNIVLRNGEEISAKVMEVNQTDLKYRKSSNPEGPVYTAPLRDVLLIKYANGSKDSFGTNSGLLLTKPSHMFKPDAASMATEPIPIGTEGLRYKSGLFSHFYAANGQRLGNSEVKSLLYNQPDAITSFEKGCSLRTWSVVTAIPAVALIGTGVGLLIAGEGGGGHDGMGNAYQGRDNDPTDTNTSGENSSDGHDDAVLVGAVLTGSGVLLGATSLWLNHRAGVQFRRAADRYNGRAATTLRFVPSRRGVGLGAVLTF</sequence>